<dbReference type="Proteomes" id="UP000041247">
    <property type="component" value="Unassembled WGS sequence"/>
</dbReference>
<keyword evidence="2" id="KW-0560">Oxidoreductase</keyword>
<dbReference type="PANTHER" id="PTHR20883:SF48">
    <property type="entry name" value="ECTOINE DIOXYGENASE"/>
    <property type="match status" value="1"/>
</dbReference>
<evidence type="ECO:0000313" key="2">
    <source>
        <dbReference type="EMBL" id="CTP93223.1"/>
    </source>
</evidence>
<dbReference type="GO" id="GO:0005506">
    <property type="term" value="F:iron ion binding"/>
    <property type="evidence" value="ECO:0007669"/>
    <property type="project" value="UniProtKB-ARBA"/>
</dbReference>
<dbReference type="SUPFAM" id="SSF51197">
    <property type="entry name" value="Clavaminate synthase-like"/>
    <property type="match status" value="1"/>
</dbReference>
<protein>
    <submittedName>
        <fullName evidence="2">Phytanoyl-CoA dioxygenase</fullName>
    </submittedName>
</protein>
<evidence type="ECO:0000313" key="3">
    <source>
        <dbReference type="Proteomes" id="UP000041247"/>
    </source>
</evidence>
<sequence>MNITVTKHIDDIKIYENSGYVLIEENFSNDEIDVLTSEVEALLERGGVGMVMEDDGKAVRSFNGPHRFSQAMQELARDERLLGLAREILGGEVYVHQYKINMKRALAGERWEWHSDYWFWQEEDGMPEPKALTAVVYLDDVHDLNGPMLIIPNTHTSRLEQDDHTRPYAELTGGENWQITTSSKLKYQLSHDRLRCEMRKHGLVAAKGKRGTTLFFHCNLLHYSSPNPSAWDRRAIFISYNRVDNALVPIESPRPDFLASRDFTPLHVAQRPAPRR</sequence>
<accession>A0A0K3A5V4</accession>
<proteinExistence type="predicted"/>
<evidence type="ECO:0000256" key="1">
    <source>
        <dbReference type="ARBA" id="ARBA00001954"/>
    </source>
</evidence>
<dbReference type="PANTHER" id="PTHR20883">
    <property type="entry name" value="PHYTANOYL-COA DIOXYGENASE DOMAIN CONTAINING 1"/>
    <property type="match status" value="1"/>
</dbReference>
<dbReference type="Gene3D" id="2.60.120.620">
    <property type="entry name" value="q2cbj1_9rhob like domain"/>
    <property type="match status" value="1"/>
</dbReference>
<reference evidence="2 3" key="1">
    <citation type="submission" date="2015-07" db="EMBL/GenBank/DDBJ databases">
        <authorList>
            <person name="Noorani M."/>
        </authorList>
    </citation>
    <scope>NUCLEOTIDE SEQUENCE [LARGE SCALE GENOMIC DNA]</scope>
    <source>
        <strain evidence="2">LMG728</strain>
    </source>
</reference>
<dbReference type="InterPro" id="IPR008775">
    <property type="entry name" value="Phytyl_CoA_dOase-like"/>
</dbReference>
<organism evidence="2 3">
    <name type="scientific">Xanthomonas graminis pv. poae</name>
    <dbReference type="NCBI Taxonomy" id="227946"/>
    <lineage>
        <taxon>Bacteria</taxon>
        <taxon>Pseudomonadati</taxon>
        <taxon>Pseudomonadota</taxon>
        <taxon>Gammaproteobacteria</taxon>
        <taxon>Lysobacterales</taxon>
        <taxon>Lysobacteraceae</taxon>
        <taxon>Xanthomonas</taxon>
        <taxon>Xanthomonas translucens group</taxon>
        <taxon>Xanthomonas graminis</taxon>
    </lineage>
</organism>
<dbReference type="RefSeq" id="WP_053842119.1">
    <property type="nucleotide sequence ID" value="NZ_CP076250.1"/>
</dbReference>
<dbReference type="AlphaFoldDB" id="A0A0K3A5V4"/>
<comment type="cofactor">
    <cofactor evidence="1">
        <name>Fe(2+)</name>
        <dbReference type="ChEBI" id="CHEBI:29033"/>
    </cofactor>
</comment>
<keyword evidence="2" id="KW-0223">Dioxygenase</keyword>
<dbReference type="EMBL" id="CXOK01000141">
    <property type="protein sequence ID" value="CTP93223.1"/>
    <property type="molecule type" value="Genomic_DNA"/>
</dbReference>
<dbReference type="GO" id="GO:0016706">
    <property type="term" value="F:2-oxoglutarate-dependent dioxygenase activity"/>
    <property type="evidence" value="ECO:0007669"/>
    <property type="project" value="UniProtKB-ARBA"/>
</dbReference>
<name>A0A0K3A5V4_9XANT</name>
<gene>
    <name evidence="2" type="ORF">XTPLMG728_3594</name>
</gene>
<dbReference type="Pfam" id="PF05721">
    <property type="entry name" value="PhyH"/>
    <property type="match status" value="1"/>
</dbReference>